<dbReference type="PROSITE" id="PS51257">
    <property type="entry name" value="PROKAR_LIPOPROTEIN"/>
    <property type="match status" value="1"/>
</dbReference>
<sequence length="81" mass="9275">MNIKSEIRKEEETMTKERKERICMICFLAASACWYFVSIVNLIEQDTTAAVLGLCLGSAFLCLSTTHMNKKGYNDKNHDEH</sequence>
<comment type="caution">
    <text evidence="2">The sequence shown here is derived from an EMBL/GenBank/DDBJ whole genome shotgun (WGS) entry which is preliminary data.</text>
</comment>
<reference evidence="2" key="1">
    <citation type="journal article" date="2021" name="PeerJ">
        <title>Extensive microbial diversity within the chicken gut microbiome revealed by metagenomics and culture.</title>
        <authorList>
            <person name="Gilroy R."/>
            <person name="Ravi A."/>
            <person name="Getino M."/>
            <person name="Pursley I."/>
            <person name="Horton D.L."/>
            <person name="Alikhan N.F."/>
            <person name="Baker D."/>
            <person name="Gharbi K."/>
            <person name="Hall N."/>
            <person name="Watson M."/>
            <person name="Adriaenssens E.M."/>
            <person name="Foster-Nyarko E."/>
            <person name="Jarju S."/>
            <person name="Secka A."/>
            <person name="Antonio M."/>
            <person name="Oren A."/>
            <person name="Chaudhuri R.R."/>
            <person name="La Ragione R."/>
            <person name="Hildebrand F."/>
            <person name="Pallen M.J."/>
        </authorList>
    </citation>
    <scope>NUCLEOTIDE SEQUENCE</scope>
    <source>
        <strain evidence="2">CHK187-11901</strain>
    </source>
</reference>
<evidence type="ECO:0000256" key="1">
    <source>
        <dbReference type="SAM" id="Phobius"/>
    </source>
</evidence>
<accession>A0A9D2SVE7</accession>
<keyword evidence="1" id="KW-0472">Membrane</keyword>
<feature type="transmembrane region" description="Helical" evidence="1">
    <location>
        <begin position="49"/>
        <end position="66"/>
    </location>
</feature>
<dbReference type="Proteomes" id="UP000823896">
    <property type="component" value="Unassembled WGS sequence"/>
</dbReference>
<keyword evidence="1" id="KW-1133">Transmembrane helix</keyword>
<evidence type="ECO:0000313" key="2">
    <source>
        <dbReference type="EMBL" id="HJC37183.1"/>
    </source>
</evidence>
<dbReference type="EMBL" id="DWWM01000056">
    <property type="protein sequence ID" value="HJC37183.1"/>
    <property type="molecule type" value="Genomic_DNA"/>
</dbReference>
<keyword evidence="1" id="KW-0812">Transmembrane</keyword>
<organism evidence="2 3">
    <name type="scientific">Candidatus Merdibacter merdavium</name>
    <dbReference type="NCBI Taxonomy" id="2838692"/>
    <lineage>
        <taxon>Bacteria</taxon>
        <taxon>Bacillati</taxon>
        <taxon>Bacillota</taxon>
        <taxon>Erysipelotrichia</taxon>
        <taxon>Erysipelotrichales</taxon>
        <taxon>Erysipelotrichaceae</taxon>
        <taxon>Merdibacter</taxon>
    </lineage>
</organism>
<proteinExistence type="predicted"/>
<gene>
    <name evidence="2" type="ORF">H9702_08675</name>
</gene>
<feature type="transmembrane region" description="Helical" evidence="1">
    <location>
        <begin position="21"/>
        <end position="43"/>
    </location>
</feature>
<evidence type="ECO:0000313" key="3">
    <source>
        <dbReference type="Proteomes" id="UP000823896"/>
    </source>
</evidence>
<reference evidence="2" key="2">
    <citation type="submission" date="2021-04" db="EMBL/GenBank/DDBJ databases">
        <authorList>
            <person name="Gilroy R."/>
        </authorList>
    </citation>
    <scope>NUCLEOTIDE SEQUENCE</scope>
    <source>
        <strain evidence="2">CHK187-11901</strain>
    </source>
</reference>
<name>A0A9D2SVE7_9FIRM</name>
<protein>
    <submittedName>
        <fullName evidence="2">Uncharacterized protein</fullName>
    </submittedName>
</protein>
<dbReference type="AlphaFoldDB" id="A0A9D2SVE7"/>